<dbReference type="OrthoDB" id="37767at10239"/>
<evidence type="ECO:0000313" key="1">
    <source>
        <dbReference type="EMBL" id="ABT16348.1"/>
    </source>
</evidence>
<dbReference type="GeneID" id="5470718"/>
<keyword evidence="2" id="KW-1185">Reference proteome</keyword>
<evidence type="ECO:0000313" key="2">
    <source>
        <dbReference type="Proteomes" id="UP000202420"/>
    </source>
</evidence>
<protein>
    <submittedName>
        <fullName evidence="1">Uncharacterized protein Z214L</fullName>
    </submittedName>
</protein>
<reference evidence="1 2" key="1">
    <citation type="submission" date="2006-09" db="EMBL/GenBank/DDBJ databases">
        <title>Sequence and annotation of the 288-kb ATCV-1 virus that infects an endosymbiotic Chlorella strain of the heliozoon Acanthocystis turfacea.</title>
        <authorList>
            <person name="Fitzgerald L.A."/>
            <person name="Graves M.V."/>
            <person name="Li X."/>
            <person name="Pfitzner A.J.P."/>
            <person name="Hartigan J."/>
            <person name="Van Etten J.L."/>
        </authorList>
    </citation>
    <scope>NUCLEOTIDE SEQUENCE [LARGE SCALE GENOMIC DNA]</scope>
    <source>
        <strain evidence="1 2">ATCV-1</strain>
    </source>
</reference>
<accession>A7K8H4</accession>
<sequence length="189" mass="20423">MASPFFLNVVAATKSSLKRDTQLRKEADVVQGIVERRIKKAIMDSASKGFTTAEVNLNYIGNVDIISTYSVHDILFKKITPTFVPVADRLTTIKDFADFQIGQTEANVFIFDWTHGVVKPETPAKPSPPNTAQVAVPVKTTPAAPSNTPVANTYPFYNSIGSSAPAADAEVEALLSTLFPYLMGSVNTV</sequence>
<name>A7K8H4_9PHYC</name>
<dbReference type="EMBL" id="EF101928">
    <property type="protein sequence ID" value="ABT16348.1"/>
    <property type="molecule type" value="Genomic_DNA"/>
</dbReference>
<dbReference type="KEGG" id="vg:5470718"/>
<dbReference type="Proteomes" id="UP000202420">
    <property type="component" value="Segment"/>
</dbReference>
<proteinExistence type="predicted"/>
<dbReference type="RefSeq" id="YP_001426695.1">
    <property type="nucleotide sequence ID" value="NC_008724.1"/>
</dbReference>
<gene>
    <name evidence="1" type="primary">Z214L</name>
    <name evidence="1" type="ORF">ATCV1_Z214L</name>
</gene>
<organism evidence="1 2">
    <name type="scientific">Chlorovirus heliozoae</name>
    <dbReference type="NCBI Taxonomy" id="322019"/>
    <lineage>
        <taxon>Viruses</taxon>
        <taxon>Varidnaviria</taxon>
        <taxon>Bamfordvirae</taxon>
        <taxon>Nucleocytoviricota</taxon>
        <taxon>Megaviricetes</taxon>
        <taxon>Algavirales</taxon>
        <taxon>Phycodnaviridae</taxon>
        <taxon>Chlorovirus</taxon>
    </lineage>
</organism>